<evidence type="ECO:0000256" key="2">
    <source>
        <dbReference type="SAM" id="Phobius"/>
    </source>
</evidence>
<dbReference type="AlphaFoldDB" id="A0A5R9GD62"/>
<gene>
    <name evidence="4" type="ORF">FE782_09830</name>
</gene>
<dbReference type="PANTHER" id="PTHR34475:SF1">
    <property type="entry name" value="CYTOSKELETON PROTEIN RODZ"/>
    <property type="match status" value="1"/>
</dbReference>
<evidence type="ECO:0000256" key="1">
    <source>
        <dbReference type="SAM" id="MobiDB-lite"/>
    </source>
</evidence>
<keyword evidence="2" id="KW-0812">Transmembrane</keyword>
<keyword evidence="2" id="KW-1133">Transmembrane helix</keyword>
<sequence>MTGVSDLGQLLRKARTEKNISLDQLQETTKIRKRYLEAIEEGNYKILPGTFYVRAFIKQYSEAVGLDPDEVFRLYAHIIPSADPEPSNEPIRMARRSAVNPPERVGKWASALLMIAFPILIIGVIYYYLNMNMESRDNVLPNEPITDSSAAEQGATLGGEDGSDEPADTPAEPDTVQTPLPPPPEPEPDVTFVDKFTYSKNTVERFEVRNADKIKLEIKIVGPEAWIGITHADAKSKYLHQGGLKNGDTYSEEYDHNVYLNVGRANAVELTVNGVVVEMGTEPNPRKFQFELVQTPADTGTTGN</sequence>
<dbReference type="SUPFAM" id="SSF47413">
    <property type="entry name" value="lambda repressor-like DNA-binding domains"/>
    <property type="match status" value="1"/>
</dbReference>
<dbReference type="OrthoDB" id="9797543at2"/>
<reference evidence="4 5" key="1">
    <citation type="submission" date="2019-05" db="EMBL/GenBank/DDBJ databases">
        <authorList>
            <person name="Narsing Rao M.P."/>
            <person name="Li W.J."/>
        </authorList>
    </citation>
    <scope>NUCLEOTIDE SEQUENCE [LARGE SCALE GENOMIC DNA]</scope>
    <source>
        <strain evidence="4 5">SYSU_K30003</strain>
    </source>
</reference>
<proteinExistence type="predicted"/>
<evidence type="ECO:0000259" key="3">
    <source>
        <dbReference type="Pfam" id="PF13464"/>
    </source>
</evidence>
<dbReference type="PANTHER" id="PTHR34475">
    <property type="match status" value="1"/>
</dbReference>
<organism evidence="4 5">
    <name type="scientific">Paenibacillus antri</name>
    <dbReference type="NCBI Taxonomy" id="2582848"/>
    <lineage>
        <taxon>Bacteria</taxon>
        <taxon>Bacillati</taxon>
        <taxon>Bacillota</taxon>
        <taxon>Bacilli</taxon>
        <taxon>Bacillales</taxon>
        <taxon>Paenibacillaceae</taxon>
        <taxon>Paenibacillus</taxon>
    </lineage>
</organism>
<accession>A0A5R9GD62</accession>
<evidence type="ECO:0000313" key="4">
    <source>
        <dbReference type="EMBL" id="TLS52266.1"/>
    </source>
</evidence>
<dbReference type="Pfam" id="PF13413">
    <property type="entry name" value="HTH_25"/>
    <property type="match status" value="1"/>
</dbReference>
<feature type="transmembrane region" description="Helical" evidence="2">
    <location>
        <begin position="108"/>
        <end position="129"/>
    </location>
</feature>
<dbReference type="InterPro" id="IPR025194">
    <property type="entry name" value="RodZ-like_C"/>
</dbReference>
<protein>
    <submittedName>
        <fullName evidence="4">Helix-turn-helix domain-containing protein</fullName>
    </submittedName>
</protein>
<dbReference type="EMBL" id="VCIW01000005">
    <property type="protein sequence ID" value="TLS52266.1"/>
    <property type="molecule type" value="Genomic_DNA"/>
</dbReference>
<dbReference type="Pfam" id="PF13464">
    <property type="entry name" value="RodZ_C"/>
    <property type="match status" value="1"/>
</dbReference>
<dbReference type="InterPro" id="IPR010982">
    <property type="entry name" value="Lambda_DNA-bd_dom_sf"/>
</dbReference>
<name>A0A5R9GD62_9BACL</name>
<evidence type="ECO:0000313" key="5">
    <source>
        <dbReference type="Proteomes" id="UP000309676"/>
    </source>
</evidence>
<dbReference type="InterPro" id="IPR050400">
    <property type="entry name" value="Bact_Cytoskel_RodZ"/>
</dbReference>
<dbReference type="Proteomes" id="UP000309676">
    <property type="component" value="Unassembled WGS sequence"/>
</dbReference>
<keyword evidence="5" id="KW-1185">Reference proteome</keyword>
<dbReference type="GO" id="GO:0003677">
    <property type="term" value="F:DNA binding"/>
    <property type="evidence" value="ECO:0007669"/>
    <property type="project" value="InterPro"/>
</dbReference>
<dbReference type="Gene3D" id="1.10.260.40">
    <property type="entry name" value="lambda repressor-like DNA-binding domains"/>
    <property type="match status" value="1"/>
</dbReference>
<keyword evidence="2" id="KW-0472">Membrane</keyword>
<feature type="region of interest" description="Disordered" evidence="1">
    <location>
        <begin position="152"/>
        <end position="190"/>
    </location>
</feature>
<feature type="domain" description="Cytoskeleton protein RodZ-like C-terminal" evidence="3">
    <location>
        <begin position="224"/>
        <end position="279"/>
    </location>
</feature>
<comment type="caution">
    <text evidence="4">The sequence shown here is derived from an EMBL/GenBank/DDBJ whole genome shotgun (WGS) entry which is preliminary data.</text>
</comment>